<name>A0ABW4SA57_9RHOB</name>
<dbReference type="Pfam" id="PF13379">
    <property type="entry name" value="NMT1_2"/>
    <property type="match status" value="1"/>
</dbReference>
<comment type="caution">
    <text evidence="6">The sequence shown here is derived from an EMBL/GenBank/DDBJ whole genome shotgun (WGS) entry which is preliminary data.</text>
</comment>
<keyword evidence="5" id="KW-0472">Membrane</keyword>
<dbReference type="CDD" id="cd13553">
    <property type="entry name" value="PBP2_NrtA_CpmA_like"/>
    <property type="match status" value="1"/>
</dbReference>
<dbReference type="EMBL" id="JBHUGH010000013">
    <property type="protein sequence ID" value="MFD1913932.1"/>
    <property type="molecule type" value="Genomic_DNA"/>
</dbReference>
<evidence type="ECO:0000256" key="1">
    <source>
        <dbReference type="ARBA" id="ARBA00004308"/>
    </source>
</evidence>
<evidence type="ECO:0000313" key="7">
    <source>
        <dbReference type="Proteomes" id="UP001597353"/>
    </source>
</evidence>
<proteinExistence type="predicted"/>
<keyword evidence="2" id="KW-0813">Transport</keyword>
<keyword evidence="3" id="KW-1003">Cell membrane</keyword>
<dbReference type="RefSeq" id="WP_390264640.1">
    <property type="nucleotide sequence ID" value="NZ_JBHUGH010000013.1"/>
</dbReference>
<protein>
    <submittedName>
        <fullName evidence="6">ABC transporter substrate-binding protein</fullName>
    </submittedName>
</protein>
<reference evidence="7" key="1">
    <citation type="journal article" date="2019" name="Int. J. Syst. Evol. Microbiol.">
        <title>The Global Catalogue of Microorganisms (GCM) 10K type strain sequencing project: providing services to taxonomists for standard genome sequencing and annotation.</title>
        <authorList>
            <consortium name="The Broad Institute Genomics Platform"/>
            <consortium name="The Broad Institute Genome Sequencing Center for Infectious Disease"/>
            <person name="Wu L."/>
            <person name="Ma J."/>
        </authorList>
    </citation>
    <scope>NUCLEOTIDE SEQUENCE [LARGE SCALE GENOMIC DNA]</scope>
    <source>
        <strain evidence="7">CGMCC 4.7242</strain>
    </source>
</reference>
<organism evidence="6 7">
    <name type="scientific">Halodurantibacterium flavum</name>
    <dbReference type="NCBI Taxonomy" id="1382802"/>
    <lineage>
        <taxon>Bacteria</taxon>
        <taxon>Pseudomonadati</taxon>
        <taxon>Pseudomonadota</taxon>
        <taxon>Alphaproteobacteria</taxon>
        <taxon>Rhodobacterales</taxon>
        <taxon>Paracoccaceae</taxon>
        <taxon>Halodurantibacterium</taxon>
    </lineage>
</organism>
<dbReference type="PANTHER" id="PTHR30024:SF43">
    <property type="entry name" value="BLL4572 PROTEIN"/>
    <property type="match status" value="1"/>
</dbReference>
<keyword evidence="4" id="KW-0997">Cell inner membrane</keyword>
<dbReference type="Gene3D" id="3.40.190.10">
    <property type="entry name" value="Periplasmic binding protein-like II"/>
    <property type="match status" value="2"/>
</dbReference>
<evidence type="ECO:0000256" key="2">
    <source>
        <dbReference type="ARBA" id="ARBA00022448"/>
    </source>
</evidence>
<dbReference type="InterPro" id="IPR044527">
    <property type="entry name" value="NrtA/CpmA_ABC-bd_dom"/>
</dbReference>
<evidence type="ECO:0000313" key="6">
    <source>
        <dbReference type="EMBL" id="MFD1913932.1"/>
    </source>
</evidence>
<dbReference type="Proteomes" id="UP001597353">
    <property type="component" value="Unassembled WGS sequence"/>
</dbReference>
<gene>
    <name evidence="6" type="ORF">ACFSGJ_17095</name>
</gene>
<evidence type="ECO:0000256" key="5">
    <source>
        <dbReference type="ARBA" id="ARBA00023136"/>
    </source>
</evidence>
<evidence type="ECO:0000256" key="4">
    <source>
        <dbReference type="ARBA" id="ARBA00022519"/>
    </source>
</evidence>
<keyword evidence="7" id="KW-1185">Reference proteome</keyword>
<evidence type="ECO:0000256" key="3">
    <source>
        <dbReference type="ARBA" id="ARBA00022475"/>
    </source>
</evidence>
<comment type="subcellular location">
    <subcellularLocation>
        <location evidence="1">Endomembrane system</location>
    </subcellularLocation>
</comment>
<sequence>MSRRAIRAGFLPLVDAAPLIVAREIGFAEEEGLDLSLIRAPSWSGLRDLLVFGQVDAASMLSPVPVASALGLGGLPGRIDALMVTSLGGEAFAVSRPLAAALRDTGYVFDFRDATAAARALRATGLAPRIGIPFPFSMHAELLYRWLGEDITVQTVPPPLMADAIAAGEVDMFTVGEPWGSVAVERGVAELLLPGPAIWRAAPDKVLAMRHDQVTADSDLTGRLMRAVWRACRWMAQWENRLTASEIMARPHYLDVAAEIIERILTNRVVINPDGDERDADRIVEFFDGTATFPWRSQAEWIGERLAARHGLDVVAARVAARAVFRSDLYRNYLGPAGADLPAASSRLEGAVTEQGLHPAAAGKVILLPDPFFDGAVFHPSGD</sequence>
<dbReference type="PANTHER" id="PTHR30024">
    <property type="entry name" value="ALIPHATIC SULFONATES-BINDING PROTEIN-RELATED"/>
    <property type="match status" value="1"/>
</dbReference>
<accession>A0ABW4SA57</accession>
<dbReference type="SUPFAM" id="SSF53850">
    <property type="entry name" value="Periplasmic binding protein-like II"/>
    <property type="match status" value="1"/>
</dbReference>